<dbReference type="EMBL" id="CP107006">
    <property type="protein sequence ID" value="UYQ93509.1"/>
    <property type="molecule type" value="Genomic_DNA"/>
</dbReference>
<name>A0ABY6J5D3_9BACT</name>
<dbReference type="PROSITE" id="PS51257">
    <property type="entry name" value="PROKAR_LIPOPROTEIN"/>
    <property type="match status" value="1"/>
</dbReference>
<evidence type="ECO:0000313" key="1">
    <source>
        <dbReference type="EMBL" id="UYQ93509.1"/>
    </source>
</evidence>
<gene>
    <name evidence="1" type="ORF">MKQ68_00145</name>
</gene>
<proteinExistence type="predicted"/>
<dbReference type="RefSeq" id="WP_264281576.1">
    <property type="nucleotide sequence ID" value="NZ_CP107006.1"/>
</dbReference>
<reference evidence="1" key="1">
    <citation type="submission" date="2022-10" db="EMBL/GenBank/DDBJ databases">
        <title>Chitinophaga sp. nov., isolated from soil.</title>
        <authorList>
            <person name="Jeon C.O."/>
        </authorList>
    </citation>
    <scope>NUCLEOTIDE SEQUENCE</scope>
    <source>
        <strain evidence="1">R8</strain>
    </source>
</reference>
<dbReference type="InterPro" id="IPR036278">
    <property type="entry name" value="Sialidase_sf"/>
</dbReference>
<dbReference type="Gene3D" id="2.120.10.10">
    <property type="match status" value="1"/>
</dbReference>
<protein>
    <submittedName>
        <fullName evidence="1">Exo-alpha-sialidase</fullName>
    </submittedName>
</protein>
<dbReference type="SUPFAM" id="SSF50939">
    <property type="entry name" value="Sialidases"/>
    <property type="match status" value="1"/>
</dbReference>
<organism evidence="1 2">
    <name type="scientific">Chitinophaga horti</name>
    <dbReference type="NCBI Taxonomy" id="2920382"/>
    <lineage>
        <taxon>Bacteria</taxon>
        <taxon>Pseudomonadati</taxon>
        <taxon>Bacteroidota</taxon>
        <taxon>Chitinophagia</taxon>
        <taxon>Chitinophagales</taxon>
        <taxon>Chitinophagaceae</taxon>
        <taxon>Chitinophaga</taxon>
    </lineage>
</organism>
<keyword evidence="2" id="KW-1185">Reference proteome</keyword>
<sequence length="397" mass="43691">MIRWIYALPVLLLACNPQQPAEQRVSIGEKASCPYLTADAKGNTVLSWVEESKPGDGQLYYAVAGKDADQFGSPIPISSAHGIQAHAENLPKLLFRPNGQVIAMYGTAANDSRNKYAGKVFYTVSQDGGRNWSQAIPLVNDTASYDQRYFDMALLPDGRAAAVWLDNRKNTKAEGSSLYYAVLSGNRFENELSITDKVCQCCRTDLYIDDRGGIHVAFRAILNDTVRDMVHVQSTDGGVTFTAPARISADNWVINGCPHTGPTMVKNVYGLHFAWFTMGSGEGVFYCQSQDNGVTCTKKESISALPTAKHPQMAAVGDASIALVWDESVKAGDKYNNRIGLQWKDANGAKRSTRFITPDSAFASFPVLRPVNDHQLLVAYKKREGEAERVYWQLIKD</sequence>
<dbReference type="CDD" id="cd15482">
    <property type="entry name" value="Sialidase_non-viral"/>
    <property type="match status" value="1"/>
</dbReference>
<accession>A0ABY6J5D3</accession>
<dbReference type="Proteomes" id="UP001162741">
    <property type="component" value="Chromosome"/>
</dbReference>
<evidence type="ECO:0000313" key="2">
    <source>
        <dbReference type="Proteomes" id="UP001162741"/>
    </source>
</evidence>